<dbReference type="GO" id="GO:0004140">
    <property type="term" value="F:dephospho-CoA kinase activity"/>
    <property type="evidence" value="ECO:0007669"/>
    <property type="project" value="UniProtKB-UniRule"/>
</dbReference>
<reference evidence="5 6" key="1">
    <citation type="submission" date="2020-02" db="EMBL/GenBank/DDBJ databases">
        <authorList>
            <person name="Zheng R.K."/>
            <person name="Sun C.M."/>
        </authorList>
    </citation>
    <scope>NUCLEOTIDE SEQUENCE [LARGE SCALE GENOMIC DNA]</scope>
    <source>
        <strain evidence="6">rifampicinis</strain>
    </source>
</reference>
<dbReference type="GO" id="GO:0015937">
    <property type="term" value="P:coenzyme A biosynthetic process"/>
    <property type="evidence" value="ECO:0007669"/>
    <property type="project" value="UniProtKB-UniRule"/>
</dbReference>
<evidence type="ECO:0000256" key="3">
    <source>
        <dbReference type="HAMAP-Rule" id="MF_00376"/>
    </source>
</evidence>
<dbReference type="InterPro" id="IPR027417">
    <property type="entry name" value="P-loop_NTPase"/>
</dbReference>
<keyword evidence="3 5" id="KW-0808">Transferase</keyword>
<keyword evidence="3" id="KW-0173">Coenzyme A biosynthesis</keyword>
<dbReference type="Gene3D" id="3.40.50.300">
    <property type="entry name" value="P-loop containing nucleotide triphosphate hydrolases"/>
    <property type="match status" value="1"/>
</dbReference>
<dbReference type="KEGG" id="pmet:G4Y79_09150"/>
<comment type="subcellular location">
    <subcellularLocation>
        <location evidence="3">Cytoplasm</location>
    </subcellularLocation>
</comment>
<dbReference type="Proteomes" id="UP000594468">
    <property type="component" value="Chromosome"/>
</dbReference>
<sequence length="383" mass="42960">MGHWPNKYVIGLTGNIAVGKSVIRQMLQHLGAYTIDADKLSHQAIMPGAPAYKPVVQTFGQFILGPDKRINRQMLGQIVFSNPDALKQLESITHPVIRQAVDILIKRAKQRIIVVEAIKLLEGDLADKVDAIWVVDAKPQTQYKRLVVRRQMSEAEAKQRILAQNKQDEKLKKADVVIQNDGNVDETWQQVQTEWNKIRQMLTGGTEPEPDVDGEIINSGEGITVKRGMPNNAASIASFISKQTDKDVSRMDVMMTFGQKSYLVAHNSHNETIGLMGWTVENLVTRMDEFYVGDSNIKDVAHSMVTAVEESSKELQSEVGFIFLPQSASETMVNAFKSDGYEPITLSEIKVPVWREAVEEVTASNPMVILWKQLRQDRVLQPI</sequence>
<protein>
    <recommendedName>
        <fullName evidence="3 4">Dephospho-CoA kinase</fullName>
        <ecNumber evidence="3 4">2.7.1.24</ecNumber>
    </recommendedName>
    <alternativeName>
        <fullName evidence="3">Dephosphocoenzyme A kinase</fullName>
    </alternativeName>
</protein>
<organism evidence="5 6">
    <name type="scientific">Phototrophicus methaneseepsis</name>
    <dbReference type="NCBI Taxonomy" id="2710758"/>
    <lineage>
        <taxon>Bacteria</taxon>
        <taxon>Bacillati</taxon>
        <taxon>Chloroflexota</taxon>
        <taxon>Candidatus Thermofontia</taxon>
        <taxon>Phototrophicales</taxon>
        <taxon>Phototrophicaceae</taxon>
        <taxon>Phototrophicus</taxon>
    </lineage>
</organism>
<dbReference type="InterPro" id="IPR001977">
    <property type="entry name" value="Depp_CoAkinase"/>
</dbReference>
<dbReference type="CDD" id="cd02022">
    <property type="entry name" value="DPCK"/>
    <property type="match status" value="1"/>
</dbReference>
<comment type="pathway">
    <text evidence="3">Cofactor biosynthesis; coenzyme A biosynthesis; CoA from (R)-pantothenate: step 5/5.</text>
</comment>
<dbReference type="PROSITE" id="PS51219">
    <property type="entry name" value="DPCK"/>
    <property type="match status" value="1"/>
</dbReference>
<feature type="binding site" evidence="3">
    <location>
        <begin position="17"/>
        <end position="22"/>
    </location>
    <ligand>
        <name>ATP</name>
        <dbReference type="ChEBI" id="CHEBI:30616"/>
    </ligand>
</feature>
<proteinExistence type="inferred from homology"/>
<evidence type="ECO:0000313" key="6">
    <source>
        <dbReference type="Proteomes" id="UP000594468"/>
    </source>
</evidence>
<keyword evidence="3 5" id="KW-0418">Kinase</keyword>
<evidence type="ECO:0000256" key="1">
    <source>
        <dbReference type="ARBA" id="ARBA00022741"/>
    </source>
</evidence>
<evidence type="ECO:0000256" key="4">
    <source>
        <dbReference type="NCBIfam" id="TIGR00152"/>
    </source>
</evidence>
<gene>
    <name evidence="3" type="primary">coaE</name>
    <name evidence="5" type="ORF">G4Y79_09150</name>
</gene>
<dbReference type="RefSeq" id="WP_195172586.1">
    <property type="nucleotide sequence ID" value="NZ_CP062983.1"/>
</dbReference>
<comment type="catalytic activity">
    <reaction evidence="3">
        <text>3'-dephospho-CoA + ATP = ADP + CoA + H(+)</text>
        <dbReference type="Rhea" id="RHEA:18245"/>
        <dbReference type="ChEBI" id="CHEBI:15378"/>
        <dbReference type="ChEBI" id="CHEBI:30616"/>
        <dbReference type="ChEBI" id="CHEBI:57287"/>
        <dbReference type="ChEBI" id="CHEBI:57328"/>
        <dbReference type="ChEBI" id="CHEBI:456216"/>
        <dbReference type="EC" id="2.7.1.24"/>
    </reaction>
</comment>
<dbReference type="EC" id="2.7.1.24" evidence="3 4"/>
<dbReference type="EMBL" id="CP062983">
    <property type="protein sequence ID" value="QPC84523.1"/>
    <property type="molecule type" value="Genomic_DNA"/>
</dbReference>
<dbReference type="Pfam" id="PF01121">
    <property type="entry name" value="CoaE"/>
    <property type="match status" value="1"/>
</dbReference>
<dbReference type="UniPathway" id="UPA00241">
    <property type="reaction ID" value="UER00356"/>
</dbReference>
<dbReference type="GO" id="GO:0005737">
    <property type="term" value="C:cytoplasm"/>
    <property type="evidence" value="ECO:0007669"/>
    <property type="project" value="UniProtKB-SubCell"/>
</dbReference>
<dbReference type="SUPFAM" id="SSF52540">
    <property type="entry name" value="P-loop containing nucleoside triphosphate hydrolases"/>
    <property type="match status" value="1"/>
</dbReference>
<dbReference type="HAMAP" id="MF_00376">
    <property type="entry name" value="Dephospho_CoA_kinase"/>
    <property type="match status" value="1"/>
</dbReference>
<comment type="function">
    <text evidence="3">Catalyzes the phosphorylation of the 3'-hydroxyl group of dephosphocoenzyme A to form coenzyme A.</text>
</comment>
<comment type="similarity">
    <text evidence="3">Belongs to the CoaE family.</text>
</comment>
<dbReference type="PANTHER" id="PTHR10695:SF46">
    <property type="entry name" value="BIFUNCTIONAL COENZYME A SYNTHASE-RELATED"/>
    <property type="match status" value="1"/>
</dbReference>
<keyword evidence="3" id="KW-0963">Cytoplasm</keyword>
<evidence type="ECO:0000313" key="5">
    <source>
        <dbReference type="EMBL" id="QPC84523.1"/>
    </source>
</evidence>
<accession>A0A7S8IGV7</accession>
<dbReference type="AlphaFoldDB" id="A0A7S8IGV7"/>
<evidence type="ECO:0000256" key="2">
    <source>
        <dbReference type="ARBA" id="ARBA00022840"/>
    </source>
</evidence>
<dbReference type="NCBIfam" id="TIGR00152">
    <property type="entry name" value="dephospho-CoA kinase"/>
    <property type="match status" value="1"/>
</dbReference>
<keyword evidence="6" id="KW-1185">Reference proteome</keyword>
<keyword evidence="2 3" id="KW-0067">ATP-binding</keyword>
<dbReference type="PANTHER" id="PTHR10695">
    <property type="entry name" value="DEPHOSPHO-COA KINASE-RELATED"/>
    <property type="match status" value="1"/>
</dbReference>
<keyword evidence="1 3" id="KW-0547">Nucleotide-binding</keyword>
<dbReference type="GO" id="GO:0005524">
    <property type="term" value="F:ATP binding"/>
    <property type="evidence" value="ECO:0007669"/>
    <property type="project" value="UniProtKB-UniRule"/>
</dbReference>
<name>A0A7S8IGV7_9CHLR</name>